<evidence type="ECO:0000313" key="1">
    <source>
        <dbReference type="EMBL" id="SPJ25909.1"/>
    </source>
</evidence>
<protein>
    <recommendedName>
        <fullName evidence="3">Transposase zinc-ribbon domain-containing protein</fullName>
    </recommendedName>
</protein>
<organism evidence="1 2">
    <name type="scientific">Palleronia abyssalis</name>
    <dbReference type="NCBI Taxonomy" id="1501240"/>
    <lineage>
        <taxon>Bacteria</taxon>
        <taxon>Pseudomonadati</taxon>
        <taxon>Pseudomonadota</taxon>
        <taxon>Alphaproteobacteria</taxon>
        <taxon>Rhodobacterales</taxon>
        <taxon>Roseobacteraceae</taxon>
        <taxon>Palleronia</taxon>
    </lineage>
</organism>
<gene>
    <name evidence="1" type="ORF">PAA8504_03761</name>
</gene>
<evidence type="ECO:0008006" key="3">
    <source>
        <dbReference type="Google" id="ProtNLM"/>
    </source>
</evidence>
<proteinExistence type="predicted"/>
<dbReference type="AlphaFoldDB" id="A0A2R8C0I5"/>
<evidence type="ECO:0000313" key="2">
    <source>
        <dbReference type="Proteomes" id="UP000244912"/>
    </source>
</evidence>
<dbReference type="Proteomes" id="UP000244912">
    <property type="component" value="Unassembled WGS sequence"/>
</dbReference>
<reference evidence="1 2" key="1">
    <citation type="submission" date="2018-03" db="EMBL/GenBank/DDBJ databases">
        <authorList>
            <person name="Keele B.F."/>
        </authorList>
    </citation>
    <scope>NUCLEOTIDE SEQUENCE [LARGE SCALE GENOMIC DNA]</scope>
    <source>
        <strain evidence="1 2">CECT 8504</strain>
    </source>
</reference>
<accession>A0A2R8C0I5</accession>
<dbReference type="EMBL" id="ONZF01000012">
    <property type="protein sequence ID" value="SPJ25909.1"/>
    <property type="molecule type" value="Genomic_DNA"/>
</dbReference>
<name>A0A2R8C0I5_9RHOB</name>
<keyword evidence="2" id="KW-1185">Reference proteome</keyword>
<sequence>MLHHDFRRLLDALDNLNPAQIEDAQTKIRDLRRKTEAISEIEARTNREHKCPFCCDERRQKWGRTRTRVQRYRCSGCEKTYSGRTGSTIGRIHRPDLFMEALMDMLGSPAPQSVRKLAKQLDLNKYTIWRWRMLVFSIIGSSSVAATFAGIIEADETYQRESRKGSREWVRHFADPKNIPKPPRPRWEDFTTQGLKMMRGLSRWQLPILTVADRGGSRLFRRLPNRKSATVERAMNPPRAGRCRALLGWWQWLQGSRGGARPGAFRGREQARNPCRVRLLSHPERELAPRSLWQVHRAVLWAGDEEPQRLHPMAGSAAGGNESRRYYSTVVKGGRAFRWPRDFRAVSCGTTSSVSNLWRSFRCHFAPSIRPSFRAAKPPSSQRSFTP</sequence>